<evidence type="ECO:0000313" key="2">
    <source>
        <dbReference type="Proteomes" id="UP000790709"/>
    </source>
</evidence>
<proteinExistence type="predicted"/>
<dbReference type="Proteomes" id="UP000790709">
    <property type="component" value="Unassembled WGS sequence"/>
</dbReference>
<gene>
    <name evidence="1" type="ORF">BV22DRAFT_248311</name>
</gene>
<evidence type="ECO:0000313" key="1">
    <source>
        <dbReference type="EMBL" id="KAH7927763.1"/>
    </source>
</evidence>
<keyword evidence="2" id="KW-1185">Reference proteome</keyword>
<accession>A0ACB8BS86</accession>
<sequence>MMILSLCVIAEERHNTGRNCSNSQRLVPLRHPRKMSNGGSRLLNPRPGDARRNQTNRLTCLVGKHLIIPANRNRANESPRKRKRVRSRSRSITPPPALSAQHLNHARNLVRQALDIGPRPVSPVQFADDSTDTIVLDPELAKIAETIRNQASQPKKSEPEQAGGPEEVILKVRWRPHPLQEDTRKHVWAFKMRRHDTFRDLFEELADLGAVLVDHLVVSYDGKRLFSSGTPHSLRIWAEGELEACDKPTYEYIRSHRHQRSPSPLLQDLQQQSGRSPSADPQSEAESEAESTTGDKFKIILRSAVTKDKDISLTVRPTTTCGTIVNAFLKSAGLSEKYPSTPAKGVKGKPMPQLMVDGDRMASNSEIGDAGLDDGDLVEVVGL</sequence>
<reference evidence="1" key="1">
    <citation type="journal article" date="2021" name="New Phytol.">
        <title>Evolutionary innovations through gain and loss of genes in the ectomycorrhizal Boletales.</title>
        <authorList>
            <person name="Wu G."/>
            <person name="Miyauchi S."/>
            <person name="Morin E."/>
            <person name="Kuo A."/>
            <person name="Drula E."/>
            <person name="Varga T."/>
            <person name="Kohler A."/>
            <person name="Feng B."/>
            <person name="Cao Y."/>
            <person name="Lipzen A."/>
            <person name="Daum C."/>
            <person name="Hundley H."/>
            <person name="Pangilinan J."/>
            <person name="Johnson J."/>
            <person name="Barry K."/>
            <person name="LaButti K."/>
            <person name="Ng V."/>
            <person name="Ahrendt S."/>
            <person name="Min B."/>
            <person name="Choi I.G."/>
            <person name="Park H."/>
            <person name="Plett J.M."/>
            <person name="Magnuson J."/>
            <person name="Spatafora J.W."/>
            <person name="Nagy L.G."/>
            <person name="Henrissat B."/>
            <person name="Grigoriev I.V."/>
            <person name="Yang Z.L."/>
            <person name="Xu J."/>
            <person name="Martin F.M."/>
        </authorList>
    </citation>
    <scope>NUCLEOTIDE SEQUENCE</scope>
    <source>
        <strain evidence="1">KUC20120723A-06</strain>
    </source>
</reference>
<name>A0ACB8BS86_9AGAM</name>
<organism evidence="1 2">
    <name type="scientific">Leucogyrophana mollusca</name>
    <dbReference type="NCBI Taxonomy" id="85980"/>
    <lineage>
        <taxon>Eukaryota</taxon>
        <taxon>Fungi</taxon>
        <taxon>Dikarya</taxon>
        <taxon>Basidiomycota</taxon>
        <taxon>Agaricomycotina</taxon>
        <taxon>Agaricomycetes</taxon>
        <taxon>Agaricomycetidae</taxon>
        <taxon>Boletales</taxon>
        <taxon>Boletales incertae sedis</taxon>
        <taxon>Leucogyrophana</taxon>
    </lineage>
</organism>
<protein>
    <submittedName>
        <fullName evidence="1">Uncharacterized protein</fullName>
    </submittedName>
</protein>
<dbReference type="EMBL" id="MU266361">
    <property type="protein sequence ID" value="KAH7927763.1"/>
    <property type="molecule type" value="Genomic_DNA"/>
</dbReference>
<comment type="caution">
    <text evidence="1">The sequence shown here is derived from an EMBL/GenBank/DDBJ whole genome shotgun (WGS) entry which is preliminary data.</text>
</comment>